<reference evidence="7" key="2">
    <citation type="submission" date="2025-08" db="UniProtKB">
        <authorList>
            <consortium name="Ensembl"/>
        </authorList>
    </citation>
    <scope>IDENTIFICATION</scope>
</reference>
<evidence type="ECO:0000256" key="1">
    <source>
        <dbReference type="ARBA" id="ARBA00004141"/>
    </source>
</evidence>
<evidence type="ECO:0000256" key="5">
    <source>
        <dbReference type="ARBA" id="ARBA00023136"/>
    </source>
</evidence>
<dbReference type="PANTHER" id="PTHR23320">
    <property type="entry name" value="MEMBRANE-SPANNING 4-DOMAINS SUBFAMILY A MS4A -RELATED"/>
    <property type="match status" value="1"/>
</dbReference>
<dbReference type="InterPro" id="IPR030417">
    <property type="entry name" value="MS4A"/>
</dbReference>
<keyword evidence="4 6" id="KW-1133">Transmembrane helix</keyword>
<feature type="transmembrane region" description="Helical" evidence="6">
    <location>
        <begin position="119"/>
        <end position="142"/>
    </location>
</feature>
<reference evidence="7 8" key="1">
    <citation type="journal article" date="2007" name="Nature">
        <title>Genome of the marsupial Monodelphis domestica reveals innovation in non-coding sequences.</title>
        <authorList>
            <person name="Mikkelsen T.S."/>
            <person name="Wakefield M.J."/>
            <person name="Aken B."/>
            <person name="Amemiya C.T."/>
            <person name="Chang J.L."/>
            <person name="Duke S."/>
            <person name="Garber M."/>
            <person name="Gentles A.J."/>
            <person name="Goodstadt L."/>
            <person name="Heger A."/>
            <person name="Jurka J."/>
            <person name="Kamal M."/>
            <person name="Mauceli E."/>
            <person name="Searle S.M."/>
            <person name="Sharpe T."/>
            <person name="Baker M.L."/>
            <person name="Batzer M.A."/>
            <person name="Benos P.V."/>
            <person name="Belov K."/>
            <person name="Clamp M."/>
            <person name="Cook A."/>
            <person name="Cuff J."/>
            <person name="Das R."/>
            <person name="Davidow L."/>
            <person name="Deakin J.E."/>
            <person name="Fazzari M.J."/>
            <person name="Glass J.L."/>
            <person name="Grabherr M."/>
            <person name="Greally J.M."/>
            <person name="Gu W."/>
            <person name="Hore T.A."/>
            <person name="Huttley G.A."/>
            <person name="Kleber M."/>
            <person name="Jirtle R.L."/>
            <person name="Koina E."/>
            <person name="Lee J.T."/>
            <person name="Mahony S."/>
            <person name="Marra M.A."/>
            <person name="Miller R.D."/>
            <person name="Nicholls R.D."/>
            <person name="Oda M."/>
            <person name="Papenfuss A.T."/>
            <person name="Parra Z.E."/>
            <person name="Pollock D.D."/>
            <person name="Ray D.A."/>
            <person name="Schein J.E."/>
            <person name="Speed T.P."/>
            <person name="Thompson K."/>
            <person name="VandeBerg J.L."/>
            <person name="Wade C.M."/>
            <person name="Walker J.A."/>
            <person name="Waters P.D."/>
            <person name="Webber C."/>
            <person name="Weidman J.R."/>
            <person name="Xie X."/>
            <person name="Zody M.C."/>
            <person name="Baldwin J."/>
            <person name="Abdouelleil A."/>
            <person name="Abdulkadir J."/>
            <person name="Abebe A."/>
            <person name="Abera B."/>
            <person name="Abreu J."/>
            <person name="Acer S.C."/>
            <person name="Aftuck L."/>
            <person name="Alexander A."/>
            <person name="An P."/>
            <person name="Anderson E."/>
            <person name="Anderson S."/>
            <person name="Arachi H."/>
            <person name="Azer M."/>
            <person name="Bachantsang P."/>
            <person name="Barry A."/>
            <person name="Bayul T."/>
            <person name="Berlin A."/>
            <person name="Bessette D."/>
            <person name="Bloom T."/>
            <person name="Bloom T."/>
            <person name="Boguslavskiy L."/>
            <person name="Bonnet C."/>
            <person name="Boukhgalter B."/>
            <person name="Bourzgui I."/>
            <person name="Brown A."/>
            <person name="Cahill P."/>
            <person name="Channer S."/>
            <person name="Cheshatsang Y."/>
            <person name="Chuda L."/>
            <person name="Citroen M."/>
            <person name="Collymore A."/>
            <person name="Cooke P."/>
            <person name="Costello M."/>
            <person name="D'Aco K."/>
            <person name="Daza R."/>
            <person name="De Haan G."/>
            <person name="DeGray S."/>
            <person name="DeMaso C."/>
            <person name="Dhargay N."/>
            <person name="Dooley K."/>
            <person name="Dooley E."/>
            <person name="Doricent M."/>
            <person name="Dorje P."/>
            <person name="Dorjee K."/>
            <person name="Dupes A."/>
            <person name="Elong R."/>
            <person name="Falk J."/>
            <person name="Farina A."/>
            <person name="Faro S."/>
            <person name="Ferguson D."/>
            <person name="Fisher S."/>
            <person name="Foley C.D."/>
            <person name="Franke A."/>
            <person name="Friedrich D."/>
            <person name="Gadbois L."/>
            <person name="Gearin G."/>
            <person name="Gearin C.R."/>
            <person name="Giannoukos G."/>
            <person name="Goode T."/>
            <person name="Graham J."/>
            <person name="Grandbois E."/>
            <person name="Grewal S."/>
            <person name="Gyaltsen K."/>
            <person name="Hafez N."/>
            <person name="Hagos B."/>
            <person name="Hall J."/>
            <person name="Henson C."/>
            <person name="Hollinger A."/>
            <person name="Honan T."/>
            <person name="Huard M.D."/>
            <person name="Hughes L."/>
            <person name="Hurhula B."/>
            <person name="Husby M.E."/>
            <person name="Kamat A."/>
            <person name="Kanga B."/>
            <person name="Kashin S."/>
            <person name="Khazanovich D."/>
            <person name="Kisner P."/>
            <person name="Lance K."/>
            <person name="Lara M."/>
            <person name="Lee W."/>
            <person name="Lennon N."/>
            <person name="Letendre F."/>
            <person name="LeVine R."/>
            <person name="Lipovsky A."/>
            <person name="Liu X."/>
            <person name="Liu J."/>
            <person name="Liu S."/>
            <person name="Lokyitsang T."/>
            <person name="Lokyitsang Y."/>
            <person name="Lubonja R."/>
            <person name="Lui A."/>
            <person name="MacDonald P."/>
            <person name="Magnisalis V."/>
            <person name="Maru K."/>
            <person name="Matthews C."/>
            <person name="McCusker W."/>
            <person name="McDonough S."/>
            <person name="Mehta T."/>
            <person name="Meldrim J."/>
            <person name="Meneus L."/>
            <person name="Mihai O."/>
            <person name="Mihalev A."/>
            <person name="Mihova T."/>
            <person name="Mittelman R."/>
            <person name="Mlenga V."/>
            <person name="Montmayeur A."/>
            <person name="Mulrain L."/>
            <person name="Navidi A."/>
            <person name="Naylor J."/>
            <person name="Negash T."/>
            <person name="Nguyen T."/>
            <person name="Nguyen N."/>
            <person name="Nicol R."/>
            <person name="Norbu C."/>
            <person name="Norbu N."/>
            <person name="Novod N."/>
            <person name="O'Neill B."/>
            <person name="Osman S."/>
            <person name="Markiewicz E."/>
            <person name="Oyono O.L."/>
            <person name="Patti C."/>
            <person name="Phunkhang P."/>
            <person name="Pierre F."/>
            <person name="Priest M."/>
            <person name="Raghuraman S."/>
            <person name="Rege F."/>
            <person name="Reyes R."/>
            <person name="Rise C."/>
            <person name="Rogov P."/>
            <person name="Ross K."/>
            <person name="Ryan E."/>
            <person name="Settipalli S."/>
            <person name="Shea T."/>
            <person name="Sherpa N."/>
            <person name="Shi L."/>
            <person name="Shih D."/>
            <person name="Sparrow T."/>
            <person name="Spaulding J."/>
            <person name="Stalker J."/>
            <person name="Stange-Thomann N."/>
            <person name="Stavropoulos S."/>
            <person name="Stone C."/>
            <person name="Strader C."/>
            <person name="Tesfaye S."/>
            <person name="Thomson T."/>
            <person name="Thoulutsang Y."/>
            <person name="Thoulutsang D."/>
            <person name="Topham K."/>
            <person name="Topping I."/>
            <person name="Tsamla T."/>
            <person name="Vassiliev H."/>
            <person name="Vo A."/>
            <person name="Wangchuk T."/>
            <person name="Wangdi T."/>
            <person name="Weiand M."/>
            <person name="Wilkinson J."/>
            <person name="Wilson A."/>
            <person name="Yadav S."/>
            <person name="Young G."/>
            <person name="Yu Q."/>
            <person name="Zembek L."/>
            <person name="Zhong D."/>
            <person name="Zimmer A."/>
            <person name="Zwirko Z."/>
            <person name="Jaffe D.B."/>
            <person name="Alvarez P."/>
            <person name="Brockman W."/>
            <person name="Butler J."/>
            <person name="Chin C."/>
            <person name="Gnerre S."/>
            <person name="MacCallum I."/>
            <person name="Graves J.A."/>
            <person name="Ponting C.P."/>
            <person name="Breen M."/>
            <person name="Samollow P.B."/>
            <person name="Lander E.S."/>
            <person name="Lindblad-Toh K."/>
        </authorList>
    </citation>
    <scope>NUCLEOTIDE SEQUENCE [LARGE SCALE GENOMIC DNA]</scope>
</reference>
<dbReference type="Pfam" id="PF04103">
    <property type="entry name" value="CD20"/>
    <property type="match status" value="1"/>
</dbReference>
<accession>A0A5F8GGD1</accession>
<organism evidence="7 8">
    <name type="scientific">Monodelphis domestica</name>
    <name type="common">Gray short-tailed opossum</name>
    <dbReference type="NCBI Taxonomy" id="13616"/>
    <lineage>
        <taxon>Eukaryota</taxon>
        <taxon>Metazoa</taxon>
        <taxon>Chordata</taxon>
        <taxon>Craniata</taxon>
        <taxon>Vertebrata</taxon>
        <taxon>Euteleostomi</taxon>
        <taxon>Mammalia</taxon>
        <taxon>Metatheria</taxon>
        <taxon>Didelphimorphia</taxon>
        <taxon>Didelphidae</taxon>
        <taxon>Monodelphis</taxon>
    </lineage>
</organism>
<dbReference type="GeneTree" id="ENSGT00940000155376"/>
<sequence>MESQATTKGTFSSFPQMGTISFPQGPIGTPVPFYKSKAYLQNFLKGEPKVLGTVQIMIALMNFALGMIIILVPSRSYIYTNFILSTGYIFWGTAFFLVSGSLSIAAENKTTNSLVQSSLAMNTVSAVAAGLGIIILSINLAMNDSSYYSCIFESPHETCVCGLAVLLGIGVILLILAIFELAFSLEVSSFGCKATCCSQSGVTIFMPSPSQVPVTEA</sequence>
<name>A0A5F8GGD1_MONDO</name>
<evidence type="ECO:0000256" key="2">
    <source>
        <dbReference type="ARBA" id="ARBA00009565"/>
    </source>
</evidence>
<dbReference type="PANTHER" id="PTHR23320:SF128">
    <property type="entry name" value="MEMBRANE-SPANNING 4-DOMAINS SUBFAMILY A MEMBER 4A"/>
    <property type="match status" value="1"/>
</dbReference>
<evidence type="ECO:0000256" key="3">
    <source>
        <dbReference type="ARBA" id="ARBA00022692"/>
    </source>
</evidence>
<protein>
    <submittedName>
        <fullName evidence="7">Membrane-spanning 4-domains subfamily A member 4A-like</fullName>
    </submittedName>
</protein>
<keyword evidence="3 6" id="KW-0812">Transmembrane</keyword>
<dbReference type="Proteomes" id="UP000002280">
    <property type="component" value="Chromosome 5"/>
</dbReference>
<keyword evidence="5 6" id="KW-0472">Membrane</keyword>
<feature type="transmembrane region" description="Helical" evidence="6">
    <location>
        <begin position="50"/>
        <end position="72"/>
    </location>
</feature>
<feature type="transmembrane region" description="Helical" evidence="6">
    <location>
        <begin position="78"/>
        <end position="98"/>
    </location>
</feature>
<dbReference type="InterPro" id="IPR007237">
    <property type="entry name" value="CD20-like"/>
</dbReference>
<dbReference type="AlphaFoldDB" id="A0A5F8GGD1"/>
<proteinExistence type="inferred from homology"/>
<comment type="similarity">
    <text evidence="2">Belongs to the MS4A family.</text>
</comment>
<reference evidence="7" key="3">
    <citation type="submission" date="2025-09" db="UniProtKB">
        <authorList>
            <consortium name="Ensembl"/>
        </authorList>
    </citation>
    <scope>IDENTIFICATION</scope>
</reference>
<evidence type="ECO:0000313" key="7">
    <source>
        <dbReference type="Ensembl" id="ENSMODP00000046519.1"/>
    </source>
</evidence>
<dbReference type="Ensembl" id="ENSMODT00000054270.1">
    <property type="protein sequence ID" value="ENSMODP00000046519.1"/>
    <property type="gene ID" value="ENSMODG00000044115.1"/>
</dbReference>
<evidence type="ECO:0000256" key="4">
    <source>
        <dbReference type="ARBA" id="ARBA00022989"/>
    </source>
</evidence>
<keyword evidence="8" id="KW-1185">Reference proteome</keyword>
<evidence type="ECO:0000313" key="8">
    <source>
        <dbReference type="Proteomes" id="UP000002280"/>
    </source>
</evidence>
<comment type="subcellular location">
    <subcellularLocation>
        <location evidence="1">Membrane</location>
        <topology evidence="1">Multi-pass membrane protein</topology>
    </subcellularLocation>
</comment>
<feature type="transmembrane region" description="Helical" evidence="6">
    <location>
        <begin position="162"/>
        <end position="183"/>
    </location>
</feature>
<evidence type="ECO:0000256" key="6">
    <source>
        <dbReference type="SAM" id="Phobius"/>
    </source>
</evidence>
<dbReference type="GO" id="GO:0016020">
    <property type="term" value="C:membrane"/>
    <property type="evidence" value="ECO:0007669"/>
    <property type="project" value="UniProtKB-SubCell"/>
</dbReference>
<dbReference type="Bgee" id="ENSMODG00000044115">
    <property type="expression patterns" value="Expressed in spermatid and 16 other cell types or tissues"/>
</dbReference>